<dbReference type="InterPro" id="IPR050222">
    <property type="entry name" value="MATE_MdtK"/>
</dbReference>
<feature type="transmembrane region" description="Helical" evidence="2">
    <location>
        <begin position="99"/>
        <end position="121"/>
    </location>
</feature>
<dbReference type="EMBL" id="FWFP01000004">
    <property type="protein sequence ID" value="SLN36533.1"/>
    <property type="molecule type" value="Genomic_DNA"/>
</dbReference>
<dbReference type="GO" id="GO:0015297">
    <property type="term" value="F:antiporter activity"/>
    <property type="evidence" value="ECO:0007669"/>
    <property type="project" value="InterPro"/>
</dbReference>
<feature type="transmembrane region" description="Helical" evidence="2">
    <location>
        <begin position="165"/>
        <end position="186"/>
    </location>
</feature>
<dbReference type="GO" id="GO:0005886">
    <property type="term" value="C:plasma membrane"/>
    <property type="evidence" value="ECO:0007669"/>
    <property type="project" value="TreeGrafter"/>
</dbReference>
<sequence>MTDLTFNPQASTRAEFWPLIQLAVPLMVGLAAALLIGVVDTVMISPLGTVPLAAAGVTTAVLIILISALWGVITAISVRISQAEGARDPARVALALRSGMLMCLLGGGGGAALMCVLFPLLGPLGQPQEVLGILLPYWMSMAIWIIPFTLFFGLKALFDAVGRPWTAVALSYLGVLINVPANYAFIHIFDLGILGAGLASILSQCVSLGAACLVLLYTPGLAAFRQRVAVTWTDVWAQTKDALPLCIGYAGEGGAYAVVGLMMGWLGAEALAAHQIVNALAGLAYMIPLGMAGAASIRVGLAVGGGSRSRLRPILKASFVMVTLWQVLAAALFIAAGRLMAETMSNDRAVVELAATLFIVVALLQVADGVQGTALGALRGMSDMNLPTFITLTAYWPLALPASYGLGFVLGYGAVGIWIGYLLGLLVAAVALPVRFWMLTKEP</sequence>
<dbReference type="PANTHER" id="PTHR43298:SF2">
    <property type="entry name" value="FMN_FAD EXPORTER YEEO-RELATED"/>
    <property type="match status" value="1"/>
</dbReference>
<dbReference type="OrthoDB" id="9780160at2"/>
<evidence type="ECO:0000313" key="3">
    <source>
        <dbReference type="EMBL" id="SLN36533.1"/>
    </source>
</evidence>
<protein>
    <submittedName>
        <fullName evidence="3">Multidrug resistance protein NorM</fullName>
    </submittedName>
</protein>
<evidence type="ECO:0000256" key="2">
    <source>
        <dbReference type="SAM" id="Phobius"/>
    </source>
</evidence>
<dbReference type="Proteomes" id="UP000193778">
    <property type="component" value="Unassembled WGS sequence"/>
</dbReference>
<keyword evidence="2" id="KW-0812">Transmembrane</keyword>
<feature type="transmembrane region" description="Helical" evidence="2">
    <location>
        <begin position="283"/>
        <end position="305"/>
    </location>
</feature>
<evidence type="ECO:0000256" key="1">
    <source>
        <dbReference type="ARBA" id="ARBA00022448"/>
    </source>
</evidence>
<keyword evidence="2" id="KW-0472">Membrane</keyword>
<dbReference type="AlphaFoldDB" id="A0A1X6Z047"/>
<dbReference type="Pfam" id="PF01554">
    <property type="entry name" value="MatE"/>
    <property type="match status" value="2"/>
</dbReference>
<feature type="transmembrane region" description="Helical" evidence="2">
    <location>
        <begin position="133"/>
        <end position="153"/>
    </location>
</feature>
<feature type="transmembrane region" description="Helical" evidence="2">
    <location>
        <begin position="192"/>
        <end position="217"/>
    </location>
</feature>
<name>A0A1X6Z047_9RHOB</name>
<dbReference type="RefSeq" id="WP_085822121.1">
    <property type="nucleotide sequence ID" value="NZ_FWFP01000004.1"/>
</dbReference>
<keyword evidence="2" id="KW-1133">Transmembrane helix</keyword>
<proteinExistence type="predicted"/>
<evidence type="ECO:0000313" key="4">
    <source>
        <dbReference type="Proteomes" id="UP000193778"/>
    </source>
</evidence>
<keyword evidence="1" id="KW-0813">Transport</keyword>
<feature type="transmembrane region" description="Helical" evidence="2">
    <location>
        <begin position="16"/>
        <end position="39"/>
    </location>
</feature>
<feature type="transmembrane region" description="Helical" evidence="2">
    <location>
        <begin position="389"/>
        <end position="412"/>
    </location>
</feature>
<keyword evidence="4" id="KW-1185">Reference proteome</keyword>
<dbReference type="NCBIfam" id="TIGR00797">
    <property type="entry name" value="matE"/>
    <property type="match status" value="1"/>
</dbReference>
<feature type="transmembrane region" description="Helical" evidence="2">
    <location>
        <begin position="317"/>
        <end position="341"/>
    </location>
</feature>
<feature type="transmembrane region" description="Helical" evidence="2">
    <location>
        <begin position="418"/>
        <end position="438"/>
    </location>
</feature>
<feature type="transmembrane region" description="Helical" evidence="2">
    <location>
        <begin position="51"/>
        <end position="78"/>
    </location>
</feature>
<organism evidence="3 4">
    <name type="scientific">Ruegeria meonggei</name>
    <dbReference type="NCBI Taxonomy" id="1446476"/>
    <lineage>
        <taxon>Bacteria</taxon>
        <taxon>Pseudomonadati</taxon>
        <taxon>Pseudomonadota</taxon>
        <taxon>Alphaproteobacteria</taxon>
        <taxon>Rhodobacterales</taxon>
        <taxon>Roseobacteraceae</taxon>
        <taxon>Ruegeria</taxon>
    </lineage>
</organism>
<reference evidence="4" key="1">
    <citation type="submission" date="2017-03" db="EMBL/GenBank/DDBJ databases">
        <authorList>
            <person name="Rodrigo-Torres L."/>
            <person name="Arahal R.D."/>
            <person name="Lucena T."/>
        </authorList>
    </citation>
    <scope>NUCLEOTIDE SEQUENCE [LARGE SCALE GENOMIC DNA]</scope>
    <source>
        <strain evidence="4">CECT 8411</strain>
    </source>
</reference>
<feature type="transmembrane region" description="Helical" evidence="2">
    <location>
        <begin position="353"/>
        <end position="377"/>
    </location>
</feature>
<dbReference type="InterPro" id="IPR002528">
    <property type="entry name" value="MATE_fam"/>
</dbReference>
<dbReference type="PANTHER" id="PTHR43298">
    <property type="entry name" value="MULTIDRUG RESISTANCE PROTEIN NORM-RELATED"/>
    <property type="match status" value="1"/>
</dbReference>
<dbReference type="GO" id="GO:0042910">
    <property type="term" value="F:xenobiotic transmembrane transporter activity"/>
    <property type="evidence" value="ECO:0007669"/>
    <property type="project" value="InterPro"/>
</dbReference>
<gene>
    <name evidence="3" type="primary">norM</name>
    <name evidence="3" type="ORF">RUM8411_01570</name>
</gene>
<accession>A0A1X6Z047</accession>